<dbReference type="InterPro" id="IPR052028">
    <property type="entry name" value="HipA_Ser/Thr_kinase"/>
</dbReference>
<protein>
    <recommendedName>
        <fullName evidence="6">HipA-like C-terminal domain-containing protein</fullName>
    </recommendedName>
</protein>
<dbReference type="Pfam" id="PF07804">
    <property type="entry name" value="HipA_C"/>
    <property type="match status" value="1"/>
</dbReference>
<keyword evidence="1" id="KW-0808">Transferase</keyword>
<evidence type="ECO:0008006" key="6">
    <source>
        <dbReference type="Google" id="ProtNLM"/>
    </source>
</evidence>
<evidence type="ECO:0000256" key="1">
    <source>
        <dbReference type="ARBA" id="ARBA00022679"/>
    </source>
</evidence>
<dbReference type="InterPro" id="IPR012893">
    <property type="entry name" value="HipA-like_C"/>
</dbReference>
<feature type="domain" description="HipA-like C-terminal" evidence="3">
    <location>
        <begin position="190"/>
        <end position="411"/>
    </location>
</feature>
<reference evidence="5" key="1">
    <citation type="journal article" date="2015" name="Nature">
        <title>Complex archaea that bridge the gap between prokaryotes and eukaryotes.</title>
        <authorList>
            <person name="Spang A."/>
            <person name="Saw J.H."/>
            <person name="Jorgensen S.L."/>
            <person name="Zaremba-Niedzwiedzka K."/>
            <person name="Martijn J."/>
            <person name="Lind A.E."/>
            <person name="van Eijk R."/>
            <person name="Schleper C."/>
            <person name="Guy L."/>
            <person name="Ettema T.J."/>
        </authorList>
    </citation>
    <scope>NUCLEOTIDE SEQUENCE</scope>
</reference>
<dbReference type="InterPro" id="IPR017508">
    <property type="entry name" value="HipA_N1"/>
</dbReference>
<feature type="domain" description="HipA N-terminal subdomain 1" evidence="4">
    <location>
        <begin position="17"/>
        <end position="124"/>
    </location>
</feature>
<sequence length="423" mass="46872">MIDLESFKQADLICPVTVSAWGSVIGYLAWSKRRQCALFEYAQSHGEMRYQLSPFAMPRVPKHIYRPALPCHLVPPLFTDSLPGPFARYLVDSELLRRSPPQDTITPLDRLAWIGSRTTGVFEFSSSAFPQSAAQPALLDLPDLIGGYKAVASGDSPANDHLRDLVLFAGCGVTSDLPAFMVSTDESSSKVFIDQDGAIENQTHWLLSPSLSASSSETKSLQVAYSKLAEAAGIRIAKQRLIQADGLSHCFTQRIDRDDAGNRVHLQSLSAIGRSRVSSSKPDTLKEHFGLLRSLRAVRADQLQLFRQILFSWAIQATPDSSQSIMVTLAKNGQWALAPANDFEAFAEYVARNAEAYAWQRQGLPDLSYHQLIKLGREQIPRFKPEGVFDELKSAMSQWHHIAEACGVPERLADAARKRFRAT</sequence>
<gene>
    <name evidence="5" type="ORF">LCGC14_0282310</name>
</gene>
<evidence type="ECO:0000313" key="5">
    <source>
        <dbReference type="EMBL" id="KKN85062.1"/>
    </source>
</evidence>
<evidence type="ECO:0000256" key="2">
    <source>
        <dbReference type="ARBA" id="ARBA00022777"/>
    </source>
</evidence>
<dbReference type="PANTHER" id="PTHR37419">
    <property type="entry name" value="SERINE/THREONINE-PROTEIN KINASE TOXIN HIPA"/>
    <property type="match status" value="1"/>
</dbReference>
<proteinExistence type="predicted"/>
<accession>A0A0F9UCE6</accession>
<dbReference type="EMBL" id="LAZR01000163">
    <property type="protein sequence ID" value="KKN85062.1"/>
    <property type="molecule type" value="Genomic_DNA"/>
</dbReference>
<keyword evidence="2" id="KW-0418">Kinase</keyword>
<dbReference type="Pfam" id="PF13657">
    <property type="entry name" value="Couple_hipA"/>
    <property type="match status" value="1"/>
</dbReference>
<dbReference type="AlphaFoldDB" id="A0A0F9UCE6"/>
<comment type="caution">
    <text evidence="5">The sequence shown here is derived from an EMBL/GenBank/DDBJ whole genome shotgun (WGS) entry which is preliminary data.</text>
</comment>
<dbReference type="GO" id="GO:0004674">
    <property type="term" value="F:protein serine/threonine kinase activity"/>
    <property type="evidence" value="ECO:0007669"/>
    <property type="project" value="TreeGrafter"/>
</dbReference>
<organism evidence="5">
    <name type="scientific">marine sediment metagenome</name>
    <dbReference type="NCBI Taxonomy" id="412755"/>
    <lineage>
        <taxon>unclassified sequences</taxon>
        <taxon>metagenomes</taxon>
        <taxon>ecological metagenomes</taxon>
    </lineage>
</organism>
<dbReference type="GO" id="GO:0005829">
    <property type="term" value="C:cytosol"/>
    <property type="evidence" value="ECO:0007669"/>
    <property type="project" value="TreeGrafter"/>
</dbReference>
<name>A0A0F9UCE6_9ZZZZ</name>
<evidence type="ECO:0000259" key="3">
    <source>
        <dbReference type="Pfam" id="PF07804"/>
    </source>
</evidence>
<evidence type="ECO:0000259" key="4">
    <source>
        <dbReference type="Pfam" id="PF13657"/>
    </source>
</evidence>